<proteinExistence type="predicted"/>
<dbReference type="NCBIfam" id="TIGR03083">
    <property type="entry name" value="maleylpyruvate isomerase family mycothiol-dependent enzyme"/>
    <property type="match status" value="1"/>
</dbReference>
<dbReference type="InterPro" id="IPR034660">
    <property type="entry name" value="DinB/YfiT-like"/>
</dbReference>
<dbReference type="Pfam" id="PF11716">
    <property type="entry name" value="MDMPI_N"/>
    <property type="match status" value="1"/>
</dbReference>
<dbReference type="InterPro" id="IPR017517">
    <property type="entry name" value="Maleyloyr_isom"/>
</dbReference>
<gene>
    <name evidence="2" type="ORF">METZ01_LOCUS216847</name>
</gene>
<reference evidence="2" key="1">
    <citation type="submission" date="2018-05" db="EMBL/GenBank/DDBJ databases">
        <authorList>
            <person name="Lanie J.A."/>
            <person name="Ng W.-L."/>
            <person name="Kazmierczak K.M."/>
            <person name="Andrzejewski T.M."/>
            <person name="Davidsen T.M."/>
            <person name="Wayne K.J."/>
            <person name="Tettelin H."/>
            <person name="Glass J.I."/>
            <person name="Rusch D."/>
            <person name="Podicherti R."/>
            <person name="Tsui H.-C.T."/>
            <person name="Winkler M.E."/>
        </authorList>
    </citation>
    <scope>NUCLEOTIDE SEQUENCE</scope>
</reference>
<sequence>MDINETIKDLVAEQQALDDIVAKLDDQMWTTPTSSDRWNVADQIGHLTYFDNAASLAITNPEKFRSSVDDLFASAVNGSKASDDFTLGHYRALTPESLLATWREGRENLSNAASTLDNESRVIWYGPSMGSNSFLTARLMEVWAHGQDIIDAVGGDRPDTERLRHIAHLGAITRQWSYINRRLEVPEGDVYLSLRGPDNQIWTWGPSDAPDYIEGLAKDFCLVATQRRHLGDTELRVKGEIAKEWMDLAQAFAGPPTDGPTKRSNS</sequence>
<dbReference type="InterPro" id="IPR024344">
    <property type="entry name" value="MDMPI_metal-binding"/>
</dbReference>
<feature type="domain" description="Mycothiol-dependent maleylpyruvate isomerase metal-binding" evidence="1">
    <location>
        <begin position="12"/>
        <end position="149"/>
    </location>
</feature>
<evidence type="ECO:0000313" key="2">
    <source>
        <dbReference type="EMBL" id="SVB63993.1"/>
    </source>
</evidence>
<dbReference type="AlphaFoldDB" id="A0A382FP43"/>
<dbReference type="InterPro" id="IPR017518">
    <property type="entry name" value="CHP03084"/>
</dbReference>
<evidence type="ECO:0000259" key="1">
    <source>
        <dbReference type="Pfam" id="PF11716"/>
    </source>
</evidence>
<organism evidence="2">
    <name type="scientific">marine metagenome</name>
    <dbReference type="NCBI Taxonomy" id="408172"/>
    <lineage>
        <taxon>unclassified sequences</taxon>
        <taxon>metagenomes</taxon>
        <taxon>ecological metagenomes</taxon>
    </lineage>
</organism>
<dbReference type="Gene3D" id="1.20.120.450">
    <property type="entry name" value="dinb family like domain"/>
    <property type="match status" value="1"/>
</dbReference>
<dbReference type="EMBL" id="UINC01050710">
    <property type="protein sequence ID" value="SVB63993.1"/>
    <property type="molecule type" value="Genomic_DNA"/>
</dbReference>
<dbReference type="SUPFAM" id="SSF109854">
    <property type="entry name" value="DinB/YfiT-like putative metalloenzymes"/>
    <property type="match status" value="1"/>
</dbReference>
<dbReference type="GO" id="GO:0046872">
    <property type="term" value="F:metal ion binding"/>
    <property type="evidence" value="ECO:0007669"/>
    <property type="project" value="InterPro"/>
</dbReference>
<dbReference type="NCBIfam" id="TIGR03084">
    <property type="entry name" value="TIGR03084 family metal-binding protein"/>
    <property type="match status" value="1"/>
</dbReference>
<accession>A0A382FP43</accession>
<protein>
    <recommendedName>
        <fullName evidence="1">Mycothiol-dependent maleylpyruvate isomerase metal-binding domain-containing protein</fullName>
    </recommendedName>
</protein>
<name>A0A382FP43_9ZZZZ</name>